<evidence type="ECO:0000256" key="8">
    <source>
        <dbReference type="ARBA" id="ARBA00031306"/>
    </source>
</evidence>
<dbReference type="STRING" id="883114.HMPREF9709_00058"/>
<dbReference type="Proteomes" id="UP000004191">
    <property type="component" value="Unassembled WGS sequence"/>
</dbReference>
<keyword evidence="3 10" id="KW-0285">Flavoprotein</keyword>
<dbReference type="InterPro" id="IPR003374">
    <property type="entry name" value="ApbE-like_sf"/>
</dbReference>
<dbReference type="GO" id="GO:0016740">
    <property type="term" value="F:transferase activity"/>
    <property type="evidence" value="ECO:0007669"/>
    <property type="project" value="UniProtKB-UniRule"/>
</dbReference>
<feature type="binding site" evidence="11">
    <location>
        <position position="333"/>
    </location>
    <ligand>
        <name>Mg(2+)</name>
        <dbReference type="ChEBI" id="CHEBI:18420"/>
    </ligand>
</feature>
<dbReference type="PANTHER" id="PTHR30040">
    <property type="entry name" value="THIAMINE BIOSYNTHESIS LIPOPROTEIN APBE"/>
    <property type="match status" value="1"/>
</dbReference>
<dbReference type="InterPro" id="IPR024932">
    <property type="entry name" value="ApbE"/>
</dbReference>
<dbReference type="Gene3D" id="3.10.520.10">
    <property type="entry name" value="ApbE-like domains"/>
    <property type="match status" value="1"/>
</dbReference>
<dbReference type="PANTHER" id="PTHR30040:SF2">
    <property type="entry name" value="FAD:PROTEIN FMN TRANSFERASE"/>
    <property type="match status" value="1"/>
</dbReference>
<comment type="caution">
    <text evidence="12">The sequence shown here is derived from an EMBL/GenBank/DDBJ whole genome shotgun (WGS) entry which is preliminary data.</text>
</comment>
<evidence type="ECO:0000256" key="4">
    <source>
        <dbReference type="ARBA" id="ARBA00022679"/>
    </source>
</evidence>
<keyword evidence="5 10" id="KW-0479">Metal-binding</keyword>
<comment type="catalytic activity">
    <reaction evidence="9 10">
        <text>L-threonyl-[protein] + FAD = FMN-L-threonyl-[protein] + AMP + H(+)</text>
        <dbReference type="Rhea" id="RHEA:36847"/>
        <dbReference type="Rhea" id="RHEA-COMP:11060"/>
        <dbReference type="Rhea" id="RHEA-COMP:11061"/>
        <dbReference type="ChEBI" id="CHEBI:15378"/>
        <dbReference type="ChEBI" id="CHEBI:30013"/>
        <dbReference type="ChEBI" id="CHEBI:57692"/>
        <dbReference type="ChEBI" id="CHEBI:74257"/>
        <dbReference type="ChEBI" id="CHEBI:456215"/>
        <dbReference type="EC" id="2.7.1.180"/>
    </reaction>
</comment>
<evidence type="ECO:0000313" key="12">
    <source>
        <dbReference type="EMBL" id="EHR36303.1"/>
    </source>
</evidence>
<evidence type="ECO:0000313" key="13">
    <source>
        <dbReference type="Proteomes" id="UP000004191"/>
    </source>
</evidence>
<dbReference type="AlphaFoldDB" id="H3NL47"/>
<evidence type="ECO:0000256" key="11">
    <source>
        <dbReference type="PIRSR" id="PIRSR006268-2"/>
    </source>
</evidence>
<name>H3NL47_9FIRM</name>
<reference evidence="12 13" key="1">
    <citation type="submission" date="2012-01" db="EMBL/GenBank/DDBJ databases">
        <title>The Genome Sequence of Helcococcus kunzii ATCC 51366.</title>
        <authorList>
            <consortium name="The Broad Institute Genome Sequencing Platform"/>
            <person name="Earl A."/>
            <person name="Ward D."/>
            <person name="Feldgarden M."/>
            <person name="Gevers D."/>
            <person name="Huys G."/>
            <person name="Young S.K."/>
            <person name="Zeng Q."/>
            <person name="Gargeya S."/>
            <person name="Fitzgerald M."/>
            <person name="Haas B."/>
            <person name="Abouelleil A."/>
            <person name="Alvarado L."/>
            <person name="Arachchi H.M."/>
            <person name="Berlin A."/>
            <person name="Chapman S.B."/>
            <person name="Gearin G."/>
            <person name="Goldberg J."/>
            <person name="Griggs A."/>
            <person name="Gujja S."/>
            <person name="Hansen M."/>
            <person name="Heiman D."/>
            <person name="Howarth C."/>
            <person name="Larimer J."/>
            <person name="Lui A."/>
            <person name="MacDonald P.J.P."/>
            <person name="McCowen C."/>
            <person name="Montmayeur A."/>
            <person name="Murphy C."/>
            <person name="Neiman D."/>
            <person name="Pearson M."/>
            <person name="Priest M."/>
            <person name="Roberts A."/>
            <person name="Saif S."/>
            <person name="Shea T."/>
            <person name="Sisk P."/>
            <person name="Stolte C."/>
            <person name="Sykes S."/>
            <person name="Wortman J."/>
            <person name="Nusbaum C."/>
            <person name="Birren B."/>
        </authorList>
    </citation>
    <scope>NUCLEOTIDE SEQUENCE [LARGE SCALE GENOMIC DNA]</scope>
    <source>
        <strain evidence="12 13">ATCC 51366</strain>
    </source>
</reference>
<evidence type="ECO:0000256" key="1">
    <source>
        <dbReference type="ARBA" id="ARBA00011955"/>
    </source>
</evidence>
<organism evidence="12 13">
    <name type="scientific">Helcococcus kunzii ATCC 51366</name>
    <dbReference type="NCBI Taxonomy" id="883114"/>
    <lineage>
        <taxon>Bacteria</taxon>
        <taxon>Bacillati</taxon>
        <taxon>Bacillota</taxon>
        <taxon>Tissierellia</taxon>
        <taxon>Tissierellales</taxon>
        <taxon>Peptoniphilaceae</taxon>
        <taxon>Helcococcus</taxon>
    </lineage>
</organism>
<evidence type="ECO:0000256" key="2">
    <source>
        <dbReference type="ARBA" id="ARBA00016337"/>
    </source>
</evidence>
<evidence type="ECO:0000256" key="10">
    <source>
        <dbReference type="PIRNR" id="PIRNR006268"/>
    </source>
</evidence>
<dbReference type="PIRSF" id="PIRSF006268">
    <property type="entry name" value="ApbE"/>
    <property type="match status" value="1"/>
</dbReference>
<feature type="binding site" evidence="11">
    <location>
        <position position="215"/>
    </location>
    <ligand>
        <name>Mg(2+)</name>
        <dbReference type="ChEBI" id="CHEBI:18420"/>
    </ligand>
</feature>
<evidence type="ECO:0000256" key="7">
    <source>
        <dbReference type="ARBA" id="ARBA00022842"/>
    </source>
</evidence>
<gene>
    <name evidence="12" type="ORF">HMPREF9709_00058</name>
</gene>
<dbReference type="PATRIC" id="fig|883114.3.peg.57"/>
<dbReference type="eggNOG" id="COG1477">
    <property type="taxonomic scope" value="Bacteria"/>
</dbReference>
<dbReference type="Pfam" id="PF02424">
    <property type="entry name" value="ApbE"/>
    <property type="match status" value="1"/>
</dbReference>
<evidence type="ECO:0000256" key="6">
    <source>
        <dbReference type="ARBA" id="ARBA00022827"/>
    </source>
</evidence>
<dbReference type="GO" id="GO:0046872">
    <property type="term" value="F:metal ion binding"/>
    <property type="evidence" value="ECO:0007669"/>
    <property type="project" value="UniProtKB-UniRule"/>
</dbReference>
<protein>
    <recommendedName>
        <fullName evidence="2 10">FAD:protein FMN transferase</fullName>
        <ecNumber evidence="1 10">2.7.1.180</ecNumber>
    </recommendedName>
    <alternativeName>
        <fullName evidence="8 10">Flavin transferase</fullName>
    </alternativeName>
</protein>
<evidence type="ECO:0000256" key="3">
    <source>
        <dbReference type="ARBA" id="ARBA00022630"/>
    </source>
</evidence>
<feature type="binding site" evidence="11">
    <location>
        <position position="329"/>
    </location>
    <ligand>
        <name>Mg(2+)</name>
        <dbReference type="ChEBI" id="CHEBI:18420"/>
    </ligand>
</feature>
<proteinExistence type="inferred from homology"/>
<dbReference type="SUPFAM" id="SSF143631">
    <property type="entry name" value="ApbE-like"/>
    <property type="match status" value="1"/>
</dbReference>
<sequence length="380" mass="43879">MHPFLFRFSINLLYSLKCSIMVLLRKNWGVKMKKKFLIILALVLFLVGCGQKPKEKYSKMFYDTFDTQIQYLEYAESEDKFNENFKFVKEEFTRLHKLYDNYKNYEGINNVKTINDNAGKEPVKVDKDLFDLIKFSKENYEKTLGKVNIAMGSVLRIWHDVRENNEGVEESKTIIPTQKELEEANKHTDINAIELNEKDMSVFIKDPEVSIDLGSTAKGYAVEFISKKLEDKKIESASINAGGNVKTIGKKPDGKPWKIALQNPDLESTEYLDILDLDGTMSVVTSGDYQRFFMHKGKRYHHLIDPKTLQPALIYRSVSIVTEDSGLADLLSTALYLSDQDEAKKILENYKEKINVLWATDTEKWNTEGLDNILEFKNKN</sequence>
<keyword evidence="13" id="KW-1185">Reference proteome</keyword>
<accession>H3NL47</accession>
<dbReference type="EMBL" id="AGEI01000002">
    <property type="protein sequence ID" value="EHR36303.1"/>
    <property type="molecule type" value="Genomic_DNA"/>
</dbReference>
<evidence type="ECO:0000256" key="9">
    <source>
        <dbReference type="ARBA" id="ARBA00048540"/>
    </source>
</evidence>
<dbReference type="OrthoDB" id="9778595at2"/>
<evidence type="ECO:0000256" key="5">
    <source>
        <dbReference type="ARBA" id="ARBA00022723"/>
    </source>
</evidence>
<dbReference type="HOGENOM" id="CLU_044403_1_1_9"/>
<keyword evidence="7 10" id="KW-0460">Magnesium</keyword>
<dbReference type="EC" id="2.7.1.180" evidence="1 10"/>
<keyword evidence="4 10" id="KW-0808">Transferase</keyword>
<keyword evidence="6 10" id="KW-0274">FAD</keyword>
<comment type="cofactor">
    <cofactor evidence="11">
        <name>Mg(2+)</name>
        <dbReference type="ChEBI" id="CHEBI:18420"/>
    </cofactor>
    <cofactor evidence="11">
        <name>Mn(2+)</name>
        <dbReference type="ChEBI" id="CHEBI:29035"/>
    </cofactor>
    <text evidence="11">Magnesium. Can also use manganese.</text>
</comment>
<comment type="similarity">
    <text evidence="10">Belongs to the ApbE family.</text>
</comment>